<feature type="transmembrane region" description="Helical" evidence="8">
    <location>
        <begin position="236"/>
        <end position="254"/>
    </location>
</feature>
<organism evidence="10 11">
    <name type="scientific">Lichtheimia ornata</name>
    <dbReference type="NCBI Taxonomy" id="688661"/>
    <lineage>
        <taxon>Eukaryota</taxon>
        <taxon>Fungi</taxon>
        <taxon>Fungi incertae sedis</taxon>
        <taxon>Mucoromycota</taxon>
        <taxon>Mucoromycotina</taxon>
        <taxon>Mucoromycetes</taxon>
        <taxon>Mucorales</taxon>
        <taxon>Lichtheimiaceae</taxon>
        <taxon>Lichtheimia</taxon>
    </lineage>
</organism>
<keyword evidence="3 8" id="KW-0812">Transmembrane</keyword>
<feature type="transmembrane region" description="Helical" evidence="8">
    <location>
        <begin position="465"/>
        <end position="488"/>
    </location>
</feature>
<dbReference type="AlphaFoldDB" id="A0AAD7V1W7"/>
<dbReference type="PANTHER" id="PTHR23501">
    <property type="entry name" value="MAJOR FACILITATOR SUPERFAMILY"/>
    <property type="match status" value="1"/>
</dbReference>
<keyword evidence="2" id="KW-0813">Transport</keyword>
<dbReference type="EMBL" id="JARTCD010000033">
    <property type="protein sequence ID" value="KAJ8657295.1"/>
    <property type="molecule type" value="Genomic_DNA"/>
</dbReference>
<dbReference type="Gene3D" id="1.20.1250.20">
    <property type="entry name" value="MFS general substrate transporter like domains"/>
    <property type="match status" value="1"/>
</dbReference>
<comment type="subcellular location">
    <subcellularLocation>
        <location evidence="1">Endomembrane system</location>
        <topology evidence="1">Multi-pass membrane protein</topology>
    </subcellularLocation>
</comment>
<feature type="compositionally biased region" description="Polar residues" evidence="7">
    <location>
        <begin position="9"/>
        <end position="20"/>
    </location>
</feature>
<feature type="region of interest" description="Disordered" evidence="7">
    <location>
        <begin position="1"/>
        <end position="68"/>
    </location>
</feature>
<protein>
    <recommendedName>
        <fullName evidence="6">MFS-type drug efflux transporter P55</fullName>
    </recommendedName>
</protein>
<proteinExistence type="predicted"/>
<feature type="transmembrane region" description="Helical" evidence="8">
    <location>
        <begin position="146"/>
        <end position="163"/>
    </location>
</feature>
<dbReference type="InterPro" id="IPR036259">
    <property type="entry name" value="MFS_trans_sf"/>
</dbReference>
<feature type="transmembrane region" description="Helical" evidence="8">
    <location>
        <begin position="407"/>
        <end position="426"/>
    </location>
</feature>
<dbReference type="GO" id="GO:0022857">
    <property type="term" value="F:transmembrane transporter activity"/>
    <property type="evidence" value="ECO:0007669"/>
    <property type="project" value="InterPro"/>
</dbReference>
<dbReference type="SUPFAM" id="SSF103473">
    <property type="entry name" value="MFS general substrate transporter"/>
    <property type="match status" value="2"/>
</dbReference>
<sequence length="594" mass="64308">MASPRPSISAGSRHSGSTVISLDDANDNKQEKKVEQQQQQQHEQEQQGSSQQDEKKPAQDDDNANTSTKKSPLEILRIIVLLFGMMLSMFTVTINSTLVAPAMTMIATDLHALNNSTWIATAFMVGMVGLQPLSGKFADIFGRKPVLLFGLSLFLLGSLVNALSPSINGLIAGRALQGTGSGNIIPILYVVIADIAPLKWRPRMQSMMSLIYGLSSVVGPLIGGAFVDNLSWRWDFWLDVILAGIAIIINTLLLKETGQPRTESIMTKIKRIDILGVITVIAFIVCLLLGVTWGPQYGWSDSHSIGAFVGAGVALIALIIVETRVAKEPLMPREVMLNPGIFIVYMYMSCLGLSFMGTLYFAPMMYQAVFGADATGSGIRLIPFVVCLIIGSVSSGILLPRFPYCKVFIIVGAASNVLGYGLFSTVDENANWGRQACFLMFSGLAFGLSQLNAIMGVQSVAGKKYMAIATSLNNFFMLLCGSLAISVYQTVLQTFLQAQLVGVSQDVLAIANEYGALSNYLYIRDMPQEYQGPIIHAYMNALHNVFIIPLVAGGIGFICACFIRNIKYGVGLRPAPKKDAEAAPQQETSPNNKQ</sequence>
<feature type="transmembrane region" description="Helical" evidence="8">
    <location>
        <begin position="274"/>
        <end position="293"/>
    </location>
</feature>
<evidence type="ECO:0000313" key="10">
    <source>
        <dbReference type="EMBL" id="KAJ8657295.1"/>
    </source>
</evidence>
<dbReference type="RefSeq" id="XP_058342208.1">
    <property type="nucleotide sequence ID" value="XM_058487131.1"/>
</dbReference>
<dbReference type="InterPro" id="IPR005829">
    <property type="entry name" value="Sugar_transporter_CS"/>
</dbReference>
<evidence type="ECO:0000256" key="2">
    <source>
        <dbReference type="ARBA" id="ARBA00022448"/>
    </source>
</evidence>
<feature type="transmembrane region" description="Helical" evidence="8">
    <location>
        <begin position="116"/>
        <end position="134"/>
    </location>
</feature>
<dbReference type="GeneID" id="83214520"/>
<feature type="transmembrane region" description="Helical" evidence="8">
    <location>
        <begin position="381"/>
        <end position="400"/>
    </location>
</feature>
<feature type="compositionally biased region" description="Basic and acidic residues" evidence="7">
    <location>
        <begin position="26"/>
        <end position="35"/>
    </location>
</feature>
<dbReference type="InterPro" id="IPR011701">
    <property type="entry name" value="MFS"/>
</dbReference>
<name>A0AAD7V1W7_9FUNG</name>
<keyword evidence="11" id="KW-1185">Reference proteome</keyword>
<dbReference type="Proteomes" id="UP001234581">
    <property type="component" value="Unassembled WGS sequence"/>
</dbReference>
<evidence type="ECO:0000256" key="8">
    <source>
        <dbReference type="SAM" id="Phobius"/>
    </source>
</evidence>
<evidence type="ECO:0000313" key="11">
    <source>
        <dbReference type="Proteomes" id="UP001234581"/>
    </source>
</evidence>
<dbReference type="InterPro" id="IPR020846">
    <property type="entry name" value="MFS_dom"/>
</dbReference>
<keyword evidence="5 8" id="KW-0472">Membrane</keyword>
<feature type="transmembrane region" description="Helical" evidence="8">
    <location>
        <begin position="342"/>
        <end position="361"/>
    </location>
</feature>
<evidence type="ECO:0000256" key="6">
    <source>
        <dbReference type="ARBA" id="ARBA00044273"/>
    </source>
</evidence>
<feature type="transmembrane region" description="Helical" evidence="8">
    <location>
        <begin position="210"/>
        <end position="230"/>
    </location>
</feature>
<feature type="transmembrane region" description="Helical" evidence="8">
    <location>
        <begin position="541"/>
        <end position="563"/>
    </location>
</feature>
<dbReference type="Pfam" id="PF07690">
    <property type="entry name" value="MFS_1"/>
    <property type="match status" value="1"/>
</dbReference>
<feature type="transmembrane region" description="Helical" evidence="8">
    <location>
        <begin position="305"/>
        <end position="321"/>
    </location>
</feature>
<feature type="transmembrane region" description="Helical" evidence="8">
    <location>
        <begin position="432"/>
        <end position="453"/>
    </location>
</feature>
<dbReference type="Gene3D" id="1.20.1720.10">
    <property type="entry name" value="Multidrug resistance protein D"/>
    <property type="match status" value="1"/>
</dbReference>
<reference evidence="10 11" key="1">
    <citation type="submission" date="2023-03" db="EMBL/GenBank/DDBJ databases">
        <title>Genome sequence of Lichtheimia ornata CBS 291.66.</title>
        <authorList>
            <person name="Mohabir J.T."/>
            <person name="Shea T.P."/>
            <person name="Kurbessoian T."/>
            <person name="Berby B."/>
            <person name="Fontaine J."/>
            <person name="Livny J."/>
            <person name="Gnirke A."/>
            <person name="Stajich J.E."/>
            <person name="Cuomo C.A."/>
        </authorList>
    </citation>
    <scope>NUCLEOTIDE SEQUENCE [LARGE SCALE GENOMIC DNA]</scope>
    <source>
        <strain evidence="10">CBS 291.66</strain>
    </source>
</reference>
<dbReference type="PROSITE" id="PS00216">
    <property type="entry name" value="SUGAR_TRANSPORT_1"/>
    <property type="match status" value="1"/>
</dbReference>
<dbReference type="PANTHER" id="PTHR23501:SF191">
    <property type="entry name" value="VACUOLAR BASIC AMINO ACID TRANSPORTER 4"/>
    <property type="match status" value="1"/>
</dbReference>
<dbReference type="GO" id="GO:0005886">
    <property type="term" value="C:plasma membrane"/>
    <property type="evidence" value="ECO:0007669"/>
    <property type="project" value="TreeGrafter"/>
</dbReference>
<feature type="compositionally biased region" description="Low complexity" evidence="7">
    <location>
        <begin position="36"/>
        <end position="51"/>
    </location>
</feature>
<evidence type="ECO:0000256" key="7">
    <source>
        <dbReference type="SAM" id="MobiDB-lite"/>
    </source>
</evidence>
<evidence type="ECO:0000256" key="4">
    <source>
        <dbReference type="ARBA" id="ARBA00022989"/>
    </source>
</evidence>
<comment type="caution">
    <text evidence="10">The sequence shown here is derived from an EMBL/GenBank/DDBJ whole genome shotgun (WGS) entry which is preliminary data.</text>
</comment>
<evidence type="ECO:0000256" key="5">
    <source>
        <dbReference type="ARBA" id="ARBA00023136"/>
    </source>
</evidence>
<accession>A0AAD7V1W7</accession>
<dbReference type="GO" id="GO:0012505">
    <property type="term" value="C:endomembrane system"/>
    <property type="evidence" value="ECO:0007669"/>
    <property type="project" value="UniProtKB-SubCell"/>
</dbReference>
<keyword evidence="4 8" id="KW-1133">Transmembrane helix</keyword>
<feature type="transmembrane region" description="Helical" evidence="8">
    <location>
        <begin position="175"/>
        <end position="198"/>
    </location>
</feature>
<evidence type="ECO:0000259" key="9">
    <source>
        <dbReference type="PROSITE" id="PS50850"/>
    </source>
</evidence>
<feature type="domain" description="Major facilitator superfamily (MFS) profile" evidence="9">
    <location>
        <begin position="77"/>
        <end position="530"/>
    </location>
</feature>
<evidence type="ECO:0000256" key="3">
    <source>
        <dbReference type="ARBA" id="ARBA00022692"/>
    </source>
</evidence>
<dbReference type="PROSITE" id="PS50850">
    <property type="entry name" value="MFS"/>
    <property type="match status" value="1"/>
</dbReference>
<evidence type="ECO:0000256" key="1">
    <source>
        <dbReference type="ARBA" id="ARBA00004127"/>
    </source>
</evidence>
<feature type="transmembrane region" description="Helical" evidence="8">
    <location>
        <begin position="75"/>
        <end position="96"/>
    </location>
</feature>
<gene>
    <name evidence="10" type="ORF">O0I10_007111</name>
</gene>